<evidence type="ECO:0000256" key="2">
    <source>
        <dbReference type="ARBA" id="ARBA00022617"/>
    </source>
</evidence>
<evidence type="ECO:0000256" key="3">
    <source>
        <dbReference type="ARBA" id="ARBA00022723"/>
    </source>
</evidence>
<dbReference type="Gene3D" id="1.10.490.10">
    <property type="entry name" value="Globins"/>
    <property type="match status" value="1"/>
</dbReference>
<proteinExistence type="predicted"/>
<organism evidence="5 6">
    <name type="scientific">Bradyrhizobium canariense</name>
    <dbReference type="NCBI Taxonomy" id="255045"/>
    <lineage>
        <taxon>Bacteria</taxon>
        <taxon>Pseudomonadati</taxon>
        <taxon>Pseudomonadota</taxon>
        <taxon>Alphaproteobacteria</taxon>
        <taxon>Hyphomicrobiales</taxon>
        <taxon>Nitrobacteraceae</taxon>
        <taxon>Bradyrhizobium</taxon>
    </lineage>
</organism>
<dbReference type="GO" id="GO:0046872">
    <property type="term" value="F:metal ion binding"/>
    <property type="evidence" value="ECO:0007669"/>
    <property type="project" value="UniProtKB-KW"/>
</dbReference>
<evidence type="ECO:0000256" key="1">
    <source>
        <dbReference type="ARBA" id="ARBA00022448"/>
    </source>
</evidence>
<keyword evidence="2" id="KW-0349">Heme</keyword>
<dbReference type="Proteomes" id="UP000193553">
    <property type="component" value="Unassembled WGS sequence"/>
</dbReference>
<keyword evidence="4" id="KW-0408">Iron</keyword>
<reference evidence="5 6" key="1">
    <citation type="submission" date="2017-03" db="EMBL/GenBank/DDBJ databases">
        <title>Whole genome sequences of fourteen strains of Bradyrhizobium canariense and one strain of Bradyrhizobium japonicum isolated from Lupinus (Papilionoideae: Genisteae) species in Algeria.</title>
        <authorList>
            <person name="Crovadore J."/>
            <person name="Chekireb D."/>
            <person name="Brachmann A."/>
            <person name="Chablais R."/>
            <person name="Cochard B."/>
            <person name="Lefort F."/>
        </authorList>
    </citation>
    <scope>NUCLEOTIDE SEQUENCE [LARGE SCALE GENOMIC DNA]</scope>
    <source>
        <strain evidence="5 6">UBMA195</strain>
    </source>
</reference>
<protein>
    <submittedName>
        <fullName evidence="5">Preprotein translocase subunit TatC</fullName>
    </submittedName>
</protein>
<keyword evidence="1" id="KW-0813">Transport</keyword>
<evidence type="ECO:0000313" key="5">
    <source>
        <dbReference type="EMBL" id="OSJ01627.1"/>
    </source>
</evidence>
<gene>
    <name evidence="5" type="ORF">BSZ18_38070</name>
</gene>
<dbReference type="Pfam" id="PF01152">
    <property type="entry name" value="Bac_globin"/>
    <property type="match status" value="1"/>
</dbReference>
<dbReference type="EMBL" id="NAFI01000190">
    <property type="protein sequence ID" value="OSJ01627.1"/>
    <property type="molecule type" value="Genomic_DNA"/>
</dbReference>
<dbReference type="GO" id="GO:0020037">
    <property type="term" value="F:heme binding"/>
    <property type="evidence" value="ECO:0007669"/>
    <property type="project" value="InterPro"/>
</dbReference>
<dbReference type="InterPro" id="IPR012292">
    <property type="entry name" value="Globin/Proto"/>
</dbReference>
<dbReference type="OrthoDB" id="25954at2"/>
<dbReference type="SUPFAM" id="SSF46458">
    <property type="entry name" value="Globin-like"/>
    <property type="match status" value="1"/>
</dbReference>
<accession>A0A1X3GVG8</accession>
<dbReference type="InterPro" id="IPR001486">
    <property type="entry name" value="Hemoglobin_trunc"/>
</dbReference>
<name>A0A1X3GVG8_9BRAD</name>
<evidence type="ECO:0000313" key="6">
    <source>
        <dbReference type="Proteomes" id="UP000193553"/>
    </source>
</evidence>
<dbReference type="AlphaFoldDB" id="A0A1X3GVG8"/>
<dbReference type="RefSeq" id="WP_085361034.1">
    <property type="nucleotide sequence ID" value="NZ_NAFD01000186.1"/>
</dbReference>
<keyword evidence="3" id="KW-0479">Metal-binding</keyword>
<comment type="caution">
    <text evidence="5">The sequence shown here is derived from an EMBL/GenBank/DDBJ whole genome shotgun (WGS) entry which is preliminary data.</text>
</comment>
<dbReference type="GO" id="GO:0019825">
    <property type="term" value="F:oxygen binding"/>
    <property type="evidence" value="ECO:0007669"/>
    <property type="project" value="InterPro"/>
</dbReference>
<evidence type="ECO:0000256" key="4">
    <source>
        <dbReference type="ARBA" id="ARBA00023004"/>
    </source>
</evidence>
<dbReference type="InterPro" id="IPR009050">
    <property type="entry name" value="Globin-like_sf"/>
</dbReference>
<dbReference type="CDD" id="cd08916">
    <property type="entry name" value="TrHb3_P"/>
    <property type="match status" value="1"/>
</dbReference>
<sequence length="154" mass="17546">MSDRLKAEREAATARRNLLTQDAIERTGITEEMIGELVTRFYGRVREDELLGPVFAIVQNWDEHLAKLRDFWSSVVLMSGRYHGSPMRAHMPLNLIGDHFDRWLDLFEQTAREVCPPPAAAVFIDRARRIADSFEMASATLAGRIAAPRHVLRS</sequence>